<gene>
    <name evidence="4" type="ORF">IAA16_04130</name>
</gene>
<comment type="caution">
    <text evidence="4">The sequence shown here is derived from an EMBL/GenBank/DDBJ whole genome shotgun (WGS) entry which is preliminary data.</text>
</comment>
<evidence type="ECO:0000259" key="3">
    <source>
        <dbReference type="PROSITE" id="PS50983"/>
    </source>
</evidence>
<dbReference type="Proteomes" id="UP000823914">
    <property type="component" value="Unassembled WGS sequence"/>
</dbReference>
<feature type="chain" id="PRO_5038583757" evidence="2">
    <location>
        <begin position="23"/>
        <end position="290"/>
    </location>
</feature>
<evidence type="ECO:0000256" key="1">
    <source>
        <dbReference type="ARBA" id="ARBA00022729"/>
    </source>
</evidence>
<dbReference type="InterPro" id="IPR050902">
    <property type="entry name" value="ABC_Transporter_SBP"/>
</dbReference>
<dbReference type="Pfam" id="PF01497">
    <property type="entry name" value="Peripla_BP_2"/>
    <property type="match status" value="1"/>
</dbReference>
<accession>A0A9E2L2V9</accession>
<evidence type="ECO:0000313" key="5">
    <source>
        <dbReference type="Proteomes" id="UP000823914"/>
    </source>
</evidence>
<evidence type="ECO:0000313" key="4">
    <source>
        <dbReference type="EMBL" id="MBU3849733.1"/>
    </source>
</evidence>
<evidence type="ECO:0000256" key="2">
    <source>
        <dbReference type="SAM" id="SignalP"/>
    </source>
</evidence>
<dbReference type="Gene3D" id="3.40.50.1980">
    <property type="entry name" value="Nitrogenase molybdenum iron protein domain"/>
    <property type="match status" value="2"/>
</dbReference>
<dbReference type="SUPFAM" id="SSF53807">
    <property type="entry name" value="Helical backbone' metal receptor"/>
    <property type="match status" value="1"/>
</dbReference>
<dbReference type="PROSITE" id="PS50983">
    <property type="entry name" value="FE_B12_PBP"/>
    <property type="match status" value="1"/>
</dbReference>
<name>A0A9E2L2V9_9SPIR</name>
<dbReference type="NCBIfam" id="NF038402">
    <property type="entry name" value="TroA_like"/>
    <property type="match status" value="1"/>
</dbReference>
<protein>
    <submittedName>
        <fullName evidence="4">ABC transporter substrate-binding protein</fullName>
    </submittedName>
</protein>
<dbReference type="PANTHER" id="PTHR30535:SF34">
    <property type="entry name" value="MOLYBDATE-BINDING PROTEIN MOLA"/>
    <property type="match status" value="1"/>
</dbReference>
<feature type="signal peptide" evidence="2">
    <location>
        <begin position="1"/>
        <end position="22"/>
    </location>
</feature>
<feature type="domain" description="Fe/B12 periplasmic-binding" evidence="3">
    <location>
        <begin position="34"/>
        <end position="290"/>
    </location>
</feature>
<dbReference type="InterPro" id="IPR002491">
    <property type="entry name" value="ABC_transptr_periplasmic_BD"/>
</dbReference>
<sequence>MKKRVFVSIGFFCLFYSLFAMGTADVAQSKAIERVVSLSPSITETMYALDAENLLVARTDFCNWPPEVADIPSAGGFDGKAISMEKIVSFRPDLVCLTKGMHDHLEQPLTALGIQIFVSSAESVEGILQEIQDLALLLNRNEKAVEVVKKIRDDMNTARTLVETVGLGIQGKTVYWEISQSPYFTCGKTSFISDVLTSIGLENIFSDVEQPYPQVSEESIIARNPDFIIFPDYALQGDSGVSNIKNRIGWNKISAVEHDTVYPVDADLFSRPGPRLGDMAILLAQLVTDK</sequence>
<keyword evidence="1 2" id="KW-0732">Signal</keyword>
<organism evidence="4 5">
    <name type="scientific">Candidatus Treponema excrementipullorum</name>
    <dbReference type="NCBI Taxonomy" id="2838768"/>
    <lineage>
        <taxon>Bacteria</taxon>
        <taxon>Pseudomonadati</taxon>
        <taxon>Spirochaetota</taxon>
        <taxon>Spirochaetia</taxon>
        <taxon>Spirochaetales</taxon>
        <taxon>Treponemataceae</taxon>
        <taxon>Treponema</taxon>
    </lineage>
</organism>
<dbReference type="InterPro" id="IPR054828">
    <property type="entry name" value="Vit_B12_bind_prot"/>
</dbReference>
<dbReference type="EMBL" id="JAHLFV010000094">
    <property type="protein sequence ID" value="MBU3849733.1"/>
    <property type="molecule type" value="Genomic_DNA"/>
</dbReference>
<dbReference type="GO" id="GO:0071281">
    <property type="term" value="P:cellular response to iron ion"/>
    <property type="evidence" value="ECO:0007669"/>
    <property type="project" value="TreeGrafter"/>
</dbReference>
<dbReference type="PANTHER" id="PTHR30535">
    <property type="entry name" value="VITAMIN B12-BINDING PROTEIN"/>
    <property type="match status" value="1"/>
</dbReference>
<dbReference type="AlphaFoldDB" id="A0A9E2L2V9"/>
<reference evidence="4" key="2">
    <citation type="submission" date="2021-04" db="EMBL/GenBank/DDBJ databases">
        <authorList>
            <person name="Gilroy R."/>
        </authorList>
    </citation>
    <scope>NUCLEOTIDE SEQUENCE</scope>
    <source>
        <strain evidence="4">Gambia15-2214</strain>
    </source>
</reference>
<reference evidence="4" key="1">
    <citation type="journal article" date="2021" name="PeerJ">
        <title>Extensive microbial diversity within the chicken gut microbiome revealed by metagenomics and culture.</title>
        <authorList>
            <person name="Gilroy R."/>
            <person name="Ravi A."/>
            <person name="Getino M."/>
            <person name="Pursley I."/>
            <person name="Horton D.L."/>
            <person name="Alikhan N.F."/>
            <person name="Baker D."/>
            <person name="Gharbi K."/>
            <person name="Hall N."/>
            <person name="Watson M."/>
            <person name="Adriaenssens E.M."/>
            <person name="Foster-Nyarko E."/>
            <person name="Jarju S."/>
            <person name="Secka A."/>
            <person name="Antonio M."/>
            <person name="Oren A."/>
            <person name="Chaudhuri R.R."/>
            <person name="La Ragione R."/>
            <person name="Hildebrand F."/>
            <person name="Pallen M.J."/>
        </authorList>
    </citation>
    <scope>NUCLEOTIDE SEQUENCE</scope>
    <source>
        <strain evidence="4">Gambia15-2214</strain>
    </source>
</reference>
<proteinExistence type="predicted"/>